<organism evidence="3 4">
    <name type="scientific">Xanthocytophaga flava</name>
    <dbReference type="NCBI Taxonomy" id="3048013"/>
    <lineage>
        <taxon>Bacteria</taxon>
        <taxon>Pseudomonadati</taxon>
        <taxon>Bacteroidota</taxon>
        <taxon>Cytophagia</taxon>
        <taxon>Cytophagales</taxon>
        <taxon>Rhodocytophagaceae</taxon>
        <taxon>Xanthocytophaga</taxon>
    </lineage>
</organism>
<dbReference type="PANTHER" id="PTHR13847">
    <property type="entry name" value="SARCOSINE DEHYDROGENASE-RELATED"/>
    <property type="match status" value="1"/>
</dbReference>
<dbReference type="EMBL" id="JASJOS010000022">
    <property type="protein sequence ID" value="MDJ1485717.1"/>
    <property type="molecule type" value="Genomic_DNA"/>
</dbReference>
<dbReference type="GO" id="GO:0005737">
    <property type="term" value="C:cytoplasm"/>
    <property type="evidence" value="ECO:0007669"/>
    <property type="project" value="TreeGrafter"/>
</dbReference>
<dbReference type="Proteomes" id="UP001241110">
    <property type="component" value="Unassembled WGS sequence"/>
</dbReference>
<dbReference type="AlphaFoldDB" id="A0AAE3UBF1"/>
<reference evidence="3" key="1">
    <citation type="submission" date="2023-05" db="EMBL/GenBank/DDBJ databases">
        <authorList>
            <person name="Zhang X."/>
        </authorList>
    </citation>
    <scope>NUCLEOTIDE SEQUENCE</scope>
    <source>
        <strain evidence="3">YF14B1</strain>
    </source>
</reference>
<dbReference type="Pfam" id="PF01266">
    <property type="entry name" value="DAO"/>
    <property type="match status" value="1"/>
</dbReference>
<dbReference type="InterPro" id="IPR006076">
    <property type="entry name" value="FAD-dep_OxRdtase"/>
</dbReference>
<dbReference type="GO" id="GO:0016491">
    <property type="term" value="F:oxidoreductase activity"/>
    <property type="evidence" value="ECO:0007669"/>
    <property type="project" value="UniProtKB-KW"/>
</dbReference>
<proteinExistence type="predicted"/>
<evidence type="ECO:0000256" key="1">
    <source>
        <dbReference type="SAM" id="Phobius"/>
    </source>
</evidence>
<dbReference type="Gene3D" id="3.50.50.60">
    <property type="entry name" value="FAD/NAD(P)-binding domain"/>
    <property type="match status" value="1"/>
</dbReference>
<evidence type="ECO:0000313" key="4">
    <source>
        <dbReference type="Proteomes" id="UP001241110"/>
    </source>
</evidence>
<feature type="domain" description="FAD dependent oxidoreductase" evidence="2">
    <location>
        <begin position="31"/>
        <end position="384"/>
    </location>
</feature>
<dbReference type="InterPro" id="IPR036188">
    <property type="entry name" value="FAD/NAD-bd_sf"/>
</dbReference>
<accession>A0AAE3UBF1</accession>
<feature type="transmembrane region" description="Helical" evidence="1">
    <location>
        <begin position="359"/>
        <end position="381"/>
    </location>
</feature>
<comment type="caution">
    <text evidence="3">The sequence shown here is derived from an EMBL/GenBank/DDBJ whole genome shotgun (WGS) entry which is preliminary data.</text>
</comment>
<keyword evidence="1" id="KW-1133">Transmembrane helix</keyword>
<dbReference type="SUPFAM" id="SSF51905">
    <property type="entry name" value="FAD/NAD(P)-binding domain"/>
    <property type="match status" value="1"/>
</dbReference>
<sequence length="401" mass="45374">MDLRSETPFWLIKDGFIQSYNSLKHNSKTEVLIIGAGITGALVGYHLAQAGVEVTLVDRRHVGMGSTCASTALLQYEIDTPLYQLIPMVGEKHAVRSYQLCLDAIDKVGNIANTVGEGKTFRNRKSFYYASSTRHVAALKDEYELRRKYGIALGWLDKDEITDKFHFSAPAGLLSDKAAEIDAYRLTHALLKKIVAMGGKVYDKTEVKDIHYASNHVRITTTEDCTIEAKRLVIAAGYESQKYLKQPVENLNSTFAIISEPMPDEAIWYGNCLIWETARPYLYMRTTVDKRILVGGRDEPFYNPKRRDALIPRKSEALKRAFEKKFPSIRYQIDYQWAGTFTETKDGLPYIGQSPERPLTYFALGFGGNGITFSLIAAEIIRDLYMGKKNSDEAIFSFKRH</sequence>
<evidence type="ECO:0000313" key="3">
    <source>
        <dbReference type="EMBL" id="MDJ1485717.1"/>
    </source>
</evidence>
<protein>
    <submittedName>
        <fullName evidence="3">FAD-dependent oxidoreductase</fullName>
        <ecNumber evidence="3">1.-.-.-</ecNumber>
    </submittedName>
</protein>
<dbReference type="PANTHER" id="PTHR13847:SF201">
    <property type="entry name" value="PUTATIBE OXIDOREDUCTASE"/>
    <property type="match status" value="1"/>
</dbReference>
<keyword evidence="3" id="KW-0560">Oxidoreductase</keyword>
<dbReference type="RefSeq" id="WP_313988639.1">
    <property type="nucleotide sequence ID" value="NZ_JASJOS010000022.1"/>
</dbReference>
<gene>
    <name evidence="3" type="ORF">QNI16_34875</name>
</gene>
<dbReference type="Gene3D" id="3.30.9.10">
    <property type="entry name" value="D-Amino Acid Oxidase, subunit A, domain 2"/>
    <property type="match status" value="1"/>
</dbReference>
<name>A0AAE3UBF1_9BACT</name>
<keyword evidence="1" id="KW-0472">Membrane</keyword>
<evidence type="ECO:0000259" key="2">
    <source>
        <dbReference type="Pfam" id="PF01266"/>
    </source>
</evidence>
<keyword evidence="1" id="KW-0812">Transmembrane</keyword>
<dbReference type="EC" id="1.-.-.-" evidence="3"/>